<dbReference type="InterPro" id="IPR027417">
    <property type="entry name" value="P-loop_NTPase"/>
</dbReference>
<dbReference type="RefSeq" id="WP_284483664.1">
    <property type="nucleotide sequence ID" value="NZ_JASNJE010000001.1"/>
</dbReference>
<dbReference type="EMBL" id="JASNJE010000001">
    <property type="protein sequence ID" value="MDK3071713.1"/>
    <property type="molecule type" value="Genomic_DNA"/>
</dbReference>
<accession>A0ABT7F9D6</accession>
<evidence type="ECO:0000313" key="2">
    <source>
        <dbReference type="Proteomes" id="UP001227126"/>
    </source>
</evidence>
<dbReference type="Gene3D" id="3.40.50.300">
    <property type="entry name" value="P-loop containing nucleotide triphosphate hydrolases"/>
    <property type="match status" value="1"/>
</dbReference>
<dbReference type="SUPFAM" id="SSF52540">
    <property type="entry name" value="P-loop containing nucleoside triphosphate hydrolases"/>
    <property type="match status" value="1"/>
</dbReference>
<comment type="caution">
    <text evidence="1">The sequence shown here is derived from an EMBL/GenBank/DDBJ whole genome shotgun (WGS) entry which is preliminary data.</text>
</comment>
<dbReference type="Proteomes" id="UP001227126">
    <property type="component" value="Unassembled WGS sequence"/>
</dbReference>
<organism evidence="1 2">
    <name type="scientific">Sedimentitalea xiamensis</name>
    <dbReference type="NCBI Taxonomy" id="3050037"/>
    <lineage>
        <taxon>Bacteria</taxon>
        <taxon>Pseudomonadati</taxon>
        <taxon>Pseudomonadota</taxon>
        <taxon>Alphaproteobacteria</taxon>
        <taxon>Rhodobacterales</taxon>
        <taxon>Paracoccaceae</taxon>
        <taxon>Sedimentitalea</taxon>
    </lineage>
</organism>
<reference evidence="1 2" key="1">
    <citation type="submission" date="2023-05" db="EMBL/GenBank/DDBJ databases">
        <title>Sedimentitalea sp. nov. JM2-8.</title>
        <authorList>
            <person name="Huang J."/>
        </authorList>
    </citation>
    <scope>NUCLEOTIDE SEQUENCE [LARGE SCALE GENOMIC DNA]</scope>
    <source>
        <strain evidence="1 2">JM2-8</strain>
    </source>
</reference>
<sequence>MSGAFDYFVLLAEMRTGSNFLETNLNAIDGLSCHGEAFNPHFIGYPRRQEILKVTRAQRDTDPARLIDAIRQDPDGLGGFRFFHDHDPRALDLFLDDPRCAKIILTRNPLDSYLSLKIAQATGQWKLTDANRRKAGQAVFDGTEFETHVRELQAFQLRILNRLQISGQTAFYLAYEDLQEIEILNGLAKWLGVSGRLCRLDQSLKPQNPVPIDQRVENFAEMSAALERLDRFDLTRTPNFEPRRGPGIPTYVAASRSGLIYMPLCGQADAAVLTWMAELDGVGVQDLPTGLSQKQLRQWKREHPAHRSFTVLKHPVARAHAVFCEQALNAGPGSNPQVRQILRRQCDVDLPDHPEGESLARAVHRKAFDAFLGFVKTSIAGQTAVRLDPAWGTQAAALANFGAFALPDHILRDSELPRMLPFLLPEKTSVPTFRDLGGAPPAACRLADIYDGSLESRVADVYRRDYMMFGFGPWRKA</sequence>
<protein>
    <submittedName>
        <fullName evidence="1">Nodulation protein NodH</fullName>
    </submittedName>
</protein>
<proteinExistence type="predicted"/>
<evidence type="ECO:0000313" key="1">
    <source>
        <dbReference type="EMBL" id="MDK3071713.1"/>
    </source>
</evidence>
<name>A0ABT7F9D6_9RHOB</name>
<keyword evidence="2" id="KW-1185">Reference proteome</keyword>
<gene>
    <name evidence="1" type="ORF">QO034_01195</name>
</gene>